<proteinExistence type="predicted"/>
<evidence type="ECO:0000256" key="1">
    <source>
        <dbReference type="ARBA" id="ARBA00023002"/>
    </source>
</evidence>
<evidence type="ECO:0000259" key="2">
    <source>
        <dbReference type="Pfam" id="PF02771"/>
    </source>
</evidence>
<dbReference type="InterPro" id="IPR037069">
    <property type="entry name" value="AcylCoA_DH/ox_N_sf"/>
</dbReference>
<dbReference type="InterPro" id="IPR036250">
    <property type="entry name" value="AcylCo_DH-like_C"/>
</dbReference>
<accession>A0ABU9F9K3</accession>
<dbReference type="EMBL" id="JARXNK020000103">
    <property type="protein sequence ID" value="MEL0552608.1"/>
    <property type="molecule type" value="Genomic_DNA"/>
</dbReference>
<name>A0ABU9F9K3_9ENTR</name>
<dbReference type="Gene3D" id="1.20.140.10">
    <property type="entry name" value="Butyryl-CoA Dehydrogenase, subunit A, domain 3"/>
    <property type="match status" value="1"/>
</dbReference>
<dbReference type="Proteomes" id="UP001312893">
    <property type="component" value="Unassembled WGS sequence"/>
</dbReference>
<dbReference type="InterPro" id="IPR046373">
    <property type="entry name" value="Acyl-CoA_Oxase/DH_mid-dom_sf"/>
</dbReference>
<dbReference type="PIRSF" id="PIRSF016578">
    <property type="entry name" value="HsaA"/>
    <property type="match status" value="1"/>
</dbReference>
<reference evidence="4 5" key="1">
    <citation type="submission" date="2024-04" db="EMBL/GenBank/DDBJ databases">
        <title>Two novel Raoultella species associated with bleeding cankers of broadleaf hosts, Raoultella scottia sp. nov. and Raoultella lignicola sp. nov.</title>
        <authorList>
            <person name="Brady C.L."/>
        </authorList>
    </citation>
    <scope>NUCLEOTIDE SEQUENCE [LARGE SCALE GENOMIC DNA]</scope>
    <source>
        <strain evidence="4 5">TW_WC1a.1</strain>
    </source>
</reference>
<dbReference type="RefSeq" id="WP_123756616.1">
    <property type="nucleotide sequence ID" value="NZ_JARXNK020000103.1"/>
</dbReference>
<dbReference type="SUPFAM" id="SSF56645">
    <property type="entry name" value="Acyl-CoA dehydrogenase NM domain-like"/>
    <property type="match status" value="1"/>
</dbReference>
<evidence type="ECO:0000259" key="3">
    <source>
        <dbReference type="Pfam" id="PF08028"/>
    </source>
</evidence>
<evidence type="ECO:0000313" key="5">
    <source>
        <dbReference type="Proteomes" id="UP001312893"/>
    </source>
</evidence>
<keyword evidence="1" id="KW-0560">Oxidoreductase</keyword>
<feature type="domain" description="Acyl-CoA dehydrogenase/oxidase N-terminal" evidence="2">
    <location>
        <begin position="27"/>
        <end position="93"/>
    </location>
</feature>
<organism evidence="4 5">
    <name type="scientific">Raoultella lignicola</name>
    <dbReference type="NCBI Taxonomy" id="3040939"/>
    <lineage>
        <taxon>Bacteria</taxon>
        <taxon>Pseudomonadati</taxon>
        <taxon>Pseudomonadota</taxon>
        <taxon>Gammaproteobacteria</taxon>
        <taxon>Enterobacterales</taxon>
        <taxon>Enterobacteriaceae</taxon>
        <taxon>Klebsiella/Raoultella group</taxon>
        <taxon>Raoultella</taxon>
    </lineage>
</organism>
<dbReference type="PANTHER" id="PTHR43884:SF25">
    <property type="entry name" value="ACYL-COA DEHYDROGENASE YDBM-RELATED"/>
    <property type="match status" value="1"/>
</dbReference>
<feature type="domain" description="Acyl-CoA dehydrogenase C-terminal" evidence="3">
    <location>
        <begin position="236"/>
        <end position="366"/>
    </location>
</feature>
<dbReference type="InterPro" id="IPR013107">
    <property type="entry name" value="Acyl-CoA_DH_C"/>
</dbReference>
<dbReference type="PANTHER" id="PTHR43884">
    <property type="entry name" value="ACYL-COA DEHYDROGENASE"/>
    <property type="match status" value="1"/>
</dbReference>
<sequence>MLNPSASLRAEKTRHATNSELNELLGELKSRSEEFEQQRYISGDIIARFKKIGVYRALVPAQYGGDEISPAEFCQLIETIASADGSAGWVASFGMNPFYLGGLPLSTLDEIYRHGPDVVFAGGIFPPQKATAQDGGFQVSGRWSFASGCTGAELIGVGILPDDGSARPLPRIAVLPADRFTIDPVWNTVGLAGTGSHDVVLKEAFVPEEWTFIRGGELNLDGALYRYPVLSLATQVLSVVALGIARAALSEIYAIAERQSSVTGAPCLADRQFAQMEIAHCEAELRSARCWFYDAIDDVWQTILRGDTPGEEMINALRLSSTHITRVSSSVTTRALKLAGMPGVAMRSPLQRYARDSMVITQHAFMGELTYINAGNMFFGHSPLPGYL</sequence>
<dbReference type="Gene3D" id="2.40.110.10">
    <property type="entry name" value="Butyryl-CoA Dehydrogenase, subunit A, domain 2"/>
    <property type="match status" value="1"/>
</dbReference>
<dbReference type="InterPro" id="IPR009100">
    <property type="entry name" value="AcylCoA_DH/oxidase_NM_dom_sf"/>
</dbReference>
<dbReference type="InterPro" id="IPR013786">
    <property type="entry name" value="AcylCoA_DH/ox_N"/>
</dbReference>
<gene>
    <name evidence="4" type="ORF">QFI96_012995</name>
</gene>
<dbReference type="Pfam" id="PF08028">
    <property type="entry name" value="Acyl-CoA_dh_2"/>
    <property type="match status" value="1"/>
</dbReference>
<protein>
    <submittedName>
        <fullName evidence="4">Acyl-CoA dehydrogenase family protein</fullName>
    </submittedName>
</protein>
<dbReference type="Pfam" id="PF02771">
    <property type="entry name" value="Acyl-CoA_dh_N"/>
    <property type="match status" value="1"/>
</dbReference>
<evidence type="ECO:0000313" key="4">
    <source>
        <dbReference type="EMBL" id="MEL0552608.1"/>
    </source>
</evidence>
<keyword evidence="5" id="KW-1185">Reference proteome</keyword>
<comment type="caution">
    <text evidence="4">The sequence shown here is derived from an EMBL/GenBank/DDBJ whole genome shotgun (WGS) entry which is preliminary data.</text>
</comment>
<dbReference type="Gene3D" id="1.10.540.10">
    <property type="entry name" value="Acyl-CoA dehydrogenase/oxidase, N-terminal domain"/>
    <property type="match status" value="1"/>
</dbReference>
<dbReference type="SUPFAM" id="SSF47203">
    <property type="entry name" value="Acyl-CoA dehydrogenase C-terminal domain-like"/>
    <property type="match status" value="1"/>
</dbReference>